<dbReference type="InterPro" id="IPR039733">
    <property type="entry name" value="NTAQ1"/>
</dbReference>
<evidence type="ECO:0000256" key="8">
    <source>
        <dbReference type="RuleBase" id="RU367082"/>
    </source>
</evidence>
<feature type="domain" description="Protein N-terminal glutamine amidohydrolase alpha beta roll" evidence="9">
    <location>
        <begin position="37"/>
        <end position="198"/>
    </location>
</feature>
<evidence type="ECO:0000313" key="10">
    <source>
        <dbReference type="EMBL" id="TBU29042.1"/>
    </source>
</evidence>
<evidence type="ECO:0000256" key="5">
    <source>
        <dbReference type="ARBA" id="ARBA00022801"/>
    </source>
</evidence>
<dbReference type="EC" id="3.5.1.122" evidence="3 8"/>
<evidence type="ECO:0000256" key="7">
    <source>
        <dbReference type="ARBA" id="ARBA00048768"/>
    </source>
</evidence>
<comment type="similarity">
    <text evidence="1 8">Belongs to the NTAQ1 family.</text>
</comment>
<dbReference type="AlphaFoldDB" id="A0A4Q9MRB1"/>
<dbReference type="GO" id="GO:0008418">
    <property type="term" value="F:protein-N-terminal asparagine amidohydrolase activity"/>
    <property type="evidence" value="ECO:0007669"/>
    <property type="project" value="UniProtKB-UniRule"/>
</dbReference>
<dbReference type="GO" id="GO:0005829">
    <property type="term" value="C:cytosol"/>
    <property type="evidence" value="ECO:0007669"/>
    <property type="project" value="TreeGrafter"/>
</dbReference>
<comment type="function">
    <text evidence="8">Mediates the side-chain deamidation of N-terminal glutamine residues to glutamate, an important step in N-end rule pathway of protein degradation. Conversion of the resulting N-terminal glutamine to glutamate renders the protein susceptible to arginylation, polyubiquitination and degradation as specified by the N-end rule. Does not act on substrates with internal or C-terminal glutamine and does not act on non-glutamine residues in any position.</text>
</comment>
<keyword evidence="5 8" id="KW-0378">Hydrolase</keyword>
<dbReference type="PANTHER" id="PTHR13035:SF0">
    <property type="entry name" value="PROTEIN N-TERMINAL GLUTAMINE AMIDOHYDROLASE"/>
    <property type="match status" value="1"/>
</dbReference>
<evidence type="ECO:0000256" key="6">
    <source>
        <dbReference type="ARBA" id="ARBA00029677"/>
    </source>
</evidence>
<dbReference type="GO" id="GO:0070773">
    <property type="term" value="F:protein-N-terminal glutamine amidohydrolase activity"/>
    <property type="evidence" value="ECO:0007669"/>
    <property type="project" value="UniProtKB-UniRule"/>
</dbReference>
<dbReference type="PANTHER" id="PTHR13035">
    <property type="entry name" value="PROTEIN N-TERMINAL GLUTAMINE AMIDOHYDROLASE"/>
    <property type="match status" value="1"/>
</dbReference>
<protein>
    <recommendedName>
        <fullName evidence="4 8">Protein N-terminal glutamine amidohydrolase</fullName>
        <ecNumber evidence="3 8">3.5.1.122</ecNumber>
    </recommendedName>
    <alternativeName>
        <fullName evidence="6 8">Protein NH2-terminal glutamine deamidase</fullName>
    </alternativeName>
</protein>
<evidence type="ECO:0000256" key="4">
    <source>
        <dbReference type="ARBA" id="ARBA00021247"/>
    </source>
</evidence>
<dbReference type="InterPro" id="IPR037132">
    <property type="entry name" value="N_Gln_amidohydro_ab_roll_sf"/>
</dbReference>
<comment type="subunit">
    <text evidence="2 8">Monomer.</text>
</comment>
<organism evidence="10">
    <name type="scientific">Dichomitus squalens</name>
    <dbReference type="NCBI Taxonomy" id="114155"/>
    <lineage>
        <taxon>Eukaryota</taxon>
        <taxon>Fungi</taxon>
        <taxon>Dikarya</taxon>
        <taxon>Basidiomycota</taxon>
        <taxon>Agaricomycotina</taxon>
        <taxon>Agaricomycetes</taxon>
        <taxon>Polyporales</taxon>
        <taxon>Polyporaceae</taxon>
        <taxon>Dichomitus</taxon>
    </lineage>
</organism>
<evidence type="ECO:0000259" key="9">
    <source>
        <dbReference type="Pfam" id="PF09764"/>
    </source>
</evidence>
<gene>
    <name evidence="10" type="ORF">BD311DRAFT_661912</name>
</gene>
<dbReference type="Pfam" id="PF09764">
    <property type="entry name" value="Nt_Gln_amidase"/>
    <property type="match status" value="1"/>
</dbReference>
<accession>A0A4Q9MRB1</accession>
<name>A0A4Q9MRB1_9APHY</name>
<comment type="catalytic activity">
    <reaction evidence="7 8">
        <text>N-terminal L-glutaminyl-[protein] + H2O = N-terminal L-glutamyl-[protein] + NH4(+)</text>
        <dbReference type="Rhea" id="RHEA:50680"/>
        <dbReference type="Rhea" id="RHEA-COMP:12668"/>
        <dbReference type="Rhea" id="RHEA-COMP:12777"/>
        <dbReference type="ChEBI" id="CHEBI:15377"/>
        <dbReference type="ChEBI" id="CHEBI:28938"/>
        <dbReference type="ChEBI" id="CHEBI:64721"/>
        <dbReference type="ChEBI" id="CHEBI:64722"/>
        <dbReference type="EC" id="3.5.1.122"/>
    </reaction>
</comment>
<evidence type="ECO:0000256" key="3">
    <source>
        <dbReference type="ARBA" id="ARBA00012718"/>
    </source>
</evidence>
<evidence type="ECO:0000256" key="2">
    <source>
        <dbReference type="ARBA" id="ARBA00011245"/>
    </source>
</evidence>
<dbReference type="Proteomes" id="UP000292957">
    <property type="component" value="Unassembled WGS sequence"/>
</dbReference>
<dbReference type="EMBL" id="ML143416">
    <property type="protein sequence ID" value="TBU29042.1"/>
    <property type="molecule type" value="Genomic_DNA"/>
</dbReference>
<reference evidence="10" key="1">
    <citation type="submission" date="2019-01" db="EMBL/GenBank/DDBJ databases">
        <title>Draft genome sequences of three monokaryotic isolates of the white-rot basidiomycete fungus Dichomitus squalens.</title>
        <authorList>
            <consortium name="DOE Joint Genome Institute"/>
            <person name="Lopez S.C."/>
            <person name="Andreopoulos B."/>
            <person name="Pangilinan J."/>
            <person name="Lipzen A."/>
            <person name="Riley R."/>
            <person name="Ahrendt S."/>
            <person name="Ng V."/>
            <person name="Barry K."/>
            <person name="Daum C."/>
            <person name="Grigoriev I.V."/>
            <person name="Hilden K.S."/>
            <person name="Makela M.R."/>
            <person name="de Vries R.P."/>
        </authorList>
    </citation>
    <scope>NUCLEOTIDE SEQUENCE [LARGE SCALE GENOMIC DNA]</scope>
    <source>
        <strain evidence="10">OM18370.1</strain>
    </source>
</reference>
<sequence length="215" mass="23267">MSSPATHSSVAGVSLANSGSRSKVLSPPLPLPPDSIYTSCYCEENIYLLAQTFLAEASSRVAAGLPWPWEIHVVFVSNHGKTVALWAQKLRASDVVVWDYHVVLVLRKAANGAHPPTRDSPGDREARDASAGASAWVYDFDTTLAVPSSWKDYVGRTFPYAFDEELKACIDGRFHSLFRVIPAAVYLDHFASDRSHMIVPAPGVGLATSVGAVLR</sequence>
<dbReference type="OrthoDB" id="191192at2759"/>
<dbReference type="InterPro" id="IPR023128">
    <property type="entry name" value="Prot_N_Gln_amidohydro_ab_roll"/>
</dbReference>
<dbReference type="Gene3D" id="3.10.620.10">
    <property type="entry name" value="Protein N-terminal glutamine amidohydrolase, alpha beta roll"/>
    <property type="match status" value="1"/>
</dbReference>
<proteinExistence type="inferred from homology"/>
<evidence type="ECO:0000256" key="1">
    <source>
        <dbReference type="ARBA" id="ARBA00008985"/>
    </source>
</evidence>
<dbReference type="GO" id="GO:0005634">
    <property type="term" value="C:nucleus"/>
    <property type="evidence" value="ECO:0007669"/>
    <property type="project" value="TreeGrafter"/>
</dbReference>